<dbReference type="EMBL" id="JAPCWZ010000007">
    <property type="protein sequence ID" value="KAK8856347.1"/>
    <property type="molecule type" value="Genomic_DNA"/>
</dbReference>
<feature type="region of interest" description="Disordered" evidence="1">
    <location>
        <begin position="176"/>
        <end position="221"/>
    </location>
</feature>
<name>A0ABR2I2D4_9PEZI</name>
<keyword evidence="2" id="KW-0472">Membrane</keyword>
<accession>A0ABR2I2D4</accession>
<comment type="caution">
    <text evidence="3">The sequence shown here is derived from an EMBL/GenBank/DDBJ whole genome shotgun (WGS) entry which is preliminary data.</text>
</comment>
<keyword evidence="4" id="KW-1185">Reference proteome</keyword>
<evidence type="ECO:0000313" key="4">
    <source>
        <dbReference type="Proteomes" id="UP001390339"/>
    </source>
</evidence>
<protein>
    <submittedName>
        <fullName evidence="3">Uncharacterized protein</fullName>
    </submittedName>
</protein>
<dbReference type="SUPFAM" id="SSF90112">
    <property type="entry name" value="Neurotransmitter-gated ion-channel transmembrane pore"/>
    <property type="match status" value="1"/>
</dbReference>
<gene>
    <name evidence="3" type="ORF">PGQ11_012259</name>
</gene>
<evidence type="ECO:0000256" key="1">
    <source>
        <dbReference type="SAM" id="MobiDB-lite"/>
    </source>
</evidence>
<organism evidence="3 4">
    <name type="scientific">Apiospora arundinis</name>
    <dbReference type="NCBI Taxonomy" id="335852"/>
    <lineage>
        <taxon>Eukaryota</taxon>
        <taxon>Fungi</taxon>
        <taxon>Dikarya</taxon>
        <taxon>Ascomycota</taxon>
        <taxon>Pezizomycotina</taxon>
        <taxon>Sordariomycetes</taxon>
        <taxon>Xylariomycetidae</taxon>
        <taxon>Amphisphaeriales</taxon>
        <taxon>Apiosporaceae</taxon>
        <taxon>Apiospora</taxon>
    </lineage>
</organism>
<keyword evidence="2" id="KW-0812">Transmembrane</keyword>
<keyword evidence="2" id="KW-1133">Transmembrane helix</keyword>
<feature type="compositionally biased region" description="Acidic residues" evidence="1">
    <location>
        <begin position="188"/>
        <end position="208"/>
    </location>
</feature>
<evidence type="ECO:0000313" key="3">
    <source>
        <dbReference type="EMBL" id="KAK8856347.1"/>
    </source>
</evidence>
<feature type="transmembrane region" description="Helical" evidence="2">
    <location>
        <begin position="49"/>
        <end position="79"/>
    </location>
</feature>
<proteinExistence type="predicted"/>
<dbReference type="InterPro" id="IPR036719">
    <property type="entry name" value="Neuro-gated_channel_TM_sf"/>
</dbReference>
<evidence type="ECO:0000256" key="2">
    <source>
        <dbReference type="SAM" id="Phobius"/>
    </source>
</evidence>
<dbReference type="Proteomes" id="UP001390339">
    <property type="component" value="Unassembled WGS sequence"/>
</dbReference>
<sequence length="338" mass="38790">MPKPTGFQLQAITNLCPLPPPPKPLTTSYQLVSFEPVFYLPSSSCRSRLGLFITVVLCAYSFFLSFYFCWHLLCLFILISSIHTTMARNHPFKPKQLGFYLDFTPEMVYHRHRIAGFGDRDRYELMEMTAAQWNAVLPLVSNMWQLHKNGTDPPVNNPRRTVVYRCSFNRNWGEDKKSAAKRKRTDTSDGEEEEKEEDDGDDVDEDDAEPTRQRNKSSKKLHGCKSRLKATLLYRVDKGAVTSEILTVTIQHAGPEHIHTFEDYDVTKFNKGLIEGLTNYIVHGHHFNVAAARNFLIEDRQSQVYAKHIGLANPAQINRGTAHAWIRKHPDYEAYAAK</sequence>
<reference evidence="3 4" key="1">
    <citation type="journal article" date="2024" name="IMA Fungus">
        <title>Apiospora arundinis, a panoply of carbohydrate-active enzymes and secondary metabolites.</title>
        <authorList>
            <person name="Sorensen T."/>
            <person name="Petersen C."/>
            <person name="Muurmann A.T."/>
            <person name="Christiansen J.V."/>
            <person name="Brundto M.L."/>
            <person name="Overgaard C.K."/>
            <person name="Boysen A.T."/>
            <person name="Wollenberg R.D."/>
            <person name="Larsen T.O."/>
            <person name="Sorensen J.L."/>
            <person name="Nielsen K.L."/>
            <person name="Sondergaard T.E."/>
        </authorList>
    </citation>
    <scope>NUCLEOTIDE SEQUENCE [LARGE SCALE GENOMIC DNA]</scope>
    <source>
        <strain evidence="3 4">AAU 773</strain>
    </source>
</reference>